<dbReference type="EMBL" id="JAUSVV010000027">
    <property type="protein sequence ID" value="MDQ0445356.1"/>
    <property type="molecule type" value="Genomic_DNA"/>
</dbReference>
<name>A0ABU0HSS1_9HYPH</name>
<feature type="compositionally biased region" description="Basic and acidic residues" evidence="1">
    <location>
        <begin position="71"/>
        <end position="81"/>
    </location>
</feature>
<accession>A0ABU0HSS1</accession>
<sequence length="81" mass="8336">MSGIRKTMVAVLGALLVATTLQAAPLEGDQATSNGPNMPPSEKVVPSDIRPDVPADTGAVQASGPSGARSRWRDIKRTPGL</sequence>
<dbReference type="RefSeq" id="WP_238252662.1">
    <property type="nucleotide sequence ID" value="NZ_BPQX01000058.1"/>
</dbReference>
<dbReference type="Proteomes" id="UP001236369">
    <property type="component" value="Unassembled WGS sequence"/>
</dbReference>
<feature type="region of interest" description="Disordered" evidence="1">
    <location>
        <begin position="27"/>
        <end position="81"/>
    </location>
</feature>
<evidence type="ECO:0000256" key="1">
    <source>
        <dbReference type="SAM" id="MobiDB-lite"/>
    </source>
</evidence>
<feature type="chain" id="PRO_5045999199" evidence="2">
    <location>
        <begin position="24"/>
        <end position="81"/>
    </location>
</feature>
<protein>
    <submittedName>
        <fullName evidence="3">Uncharacterized protein</fullName>
    </submittedName>
</protein>
<organism evidence="3 4">
    <name type="scientific">Methylobacterium persicinum</name>
    <dbReference type="NCBI Taxonomy" id="374426"/>
    <lineage>
        <taxon>Bacteria</taxon>
        <taxon>Pseudomonadati</taxon>
        <taxon>Pseudomonadota</taxon>
        <taxon>Alphaproteobacteria</taxon>
        <taxon>Hyphomicrobiales</taxon>
        <taxon>Methylobacteriaceae</taxon>
        <taxon>Methylobacterium</taxon>
    </lineage>
</organism>
<reference evidence="3 4" key="1">
    <citation type="submission" date="2023-07" db="EMBL/GenBank/DDBJ databases">
        <title>Genomic Encyclopedia of Type Strains, Phase IV (KMG-IV): sequencing the most valuable type-strain genomes for metagenomic binning, comparative biology and taxonomic classification.</title>
        <authorList>
            <person name="Goeker M."/>
        </authorList>
    </citation>
    <scope>NUCLEOTIDE SEQUENCE [LARGE SCALE GENOMIC DNA]</scope>
    <source>
        <strain evidence="3 4">DSM 19562</strain>
    </source>
</reference>
<keyword evidence="2" id="KW-0732">Signal</keyword>
<evidence type="ECO:0000256" key="2">
    <source>
        <dbReference type="SAM" id="SignalP"/>
    </source>
</evidence>
<evidence type="ECO:0000313" key="4">
    <source>
        <dbReference type="Proteomes" id="UP001236369"/>
    </source>
</evidence>
<keyword evidence="4" id="KW-1185">Reference proteome</keyword>
<evidence type="ECO:0000313" key="3">
    <source>
        <dbReference type="EMBL" id="MDQ0445356.1"/>
    </source>
</evidence>
<feature type="signal peptide" evidence="2">
    <location>
        <begin position="1"/>
        <end position="23"/>
    </location>
</feature>
<gene>
    <name evidence="3" type="ORF">QO016_004885</name>
</gene>
<proteinExistence type="predicted"/>
<comment type="caution">
    <text evidence="3">The sequence shown here is derived from an EMBL/GenBank/DDBJ whole genome shotgun (WGS) entry which is preliminary data.</text>
</comment>